<dbReference type="SUPFAM" id="SSF52172">
    <property type="entry name" value="CheY-like"/>
    <property type="match status" value="1"/>
</dbReference>
<gene>
    <name evidence="1" type="ORF">GQR91_01340</name>
</gene>
<name>A0A6N8LP84_9SPHN</name>
<evidence type="ECO:0000313" key="2">
    <source>
        <dbReference type="Proteomes" id="UP000436801"/>
    </source>
</evidence>
<dbReference type="InterPro" id="IPR011006">
    <property type="entry name" value="CheY-like_superfamily"/>
</dbReference>
<reference evidence="1 2" key="1">
    <citation type="submission" date="2019-12" db="EMBL/GenBank/DDBJ databases">
        <authorList>
            <person name="Zheng J."/>
        </authorList>
    </citation>
    <scope>NUCLEOTIDE SEQUENCE [LARGE SCALE GENOMIC DNA]</scope>
    <source>
        <strain evidence="1 2">DSM 27347</strain>
    </source>
</reference>
<evidence type="ECO:0000313" key="1">
    <source>
        <dbReference type="EMBL" id="MWC42306.1"/>
    </source>
</evidence>
<accession>A0A6N8LP84</accession>
<dbReference type="RefSeq" id="WP_112383033.1">
    <property type="nucleotide sequence ID" value="NZ_CP178398.1"/>
</dbReference>
<proteinExistence type="predicted"/>
<dbReference type="Proteomes" id="UP000436801">
    <property type="component" value="Unassembled WGS sequence"/>
</dbReference>
<sequence length="123" mass="13264">MADPSLRNCHILVVEDEYMLADELCMELEDAGAVVLGPVGSIRDAEALIRASDAIHGGILDVNLDGDMVFAAADLLAERGVPFVFTTGYDRSVIPERFDGVVQCEKPINLRIVTQAIGRVIHG</sequence>
<dbReference type="PROSITE" id="PS50110">
    <property type="entry name" value="RESPONSE_REGULATORY"/>
    <property type="match status" value="1"/>
</dbReference>
<organism evidence="1 2">
    <name type="scientific">Sphingomonas carotinifaciens</name>
    <dbReference type="NCBI Taxonomy" id="1166323"/>
    <lineage>
        <taxon>Bacteria</taxon>
        <taxon>Pseudomonadati</taxon>
        <taxon>Pseudomonadota</taxon>
        <taxon>Alphaproteobacteria</taxon>
        <taxon>Sphingomonadales</taxon>
        <taxon>Sphingomonadaceae</taxon>
        <taxon>Sphingomonas</taxon>
    </lineage>
</organism>
<dbReference type="OrthoDB" id="582170at2"/>
<dbReference type="GO" id="GO:0000160">
    <property type="term" value="P:phosphorelay signal transduction system"/>
    <property type="evidence" value="ECO:0007669"/>
    <property type="project" value="InterPro"/>
</dbReference>
<comment type="caution">
    <text evidence="1">The sequence shown here is derived from an EMBL/GenBank/DDBJ whole genome shotgun (WGS) entry which is preliminary data.</text>
</comment>
<dbReference type="InterPro" id="IPR001789">
    <property type="entry name" value="Sig_transdc_resp-reg_receiver"/>
</dbReference>
<protein>
    <submittedName>
        <fullName evidence="1">Response regulator</fullName>
    </submittedName>
</protein>
<dbReference type="AlphaFoldDB" id="A0A6N8LP84"/>
<dbReference type="Gene3D" id="3.40.50.2300">
    <property type="match status" value="1"/>
</dbReference>
<dbReference type="EMBL" id="WSUT01000001">
    <property type="protein sequence ID" value="MWC42306.1"/>
    <property type="molecule type" value="Genomic_DNA"/>
</dbReference>